<feature type="compositionally biased region" description="Low complexity" evidence="2">
    <location>
        <begin position="251"/>
        <end position="272"/>
    </location>
</feature>
<feature type="region of interest" description="Disordered" evidence="2">
    <location>
        <begin position="480"/>
        <end position="526"/>
    </location>
</feature>
<dbReference type="AlphaFoldDB" id="A0AAX4PDJ0"/>
<feature type="coiled-coil region" evidence="1">
    <location>
        <begin position="443"/>
        <end position="477"/>
    </location>
</feature>
<feature type="region of interest" description="Disordered" evidence="2">
    <location>
        <begin position="612"/>
        <end position="647"/>
    </location>
</feature>
<gene>
    <name evidence="3" type="ORF">HKI87_08g55740</name>
</gene>
<feature type="compositionally biased region" description="Low complexity" evidence="2">
    <location>
        <begin position="163"/>
        <end position="186"/>
    </location>
</feature>
<feature type="compositionally biased region" description="Gly residues" evidence="2">
    <location>
        <begin position="359"/>
        <end position="368"/>
    </location>
</feature>
<accession>A0AAX4PDJ0</accession>
<evidence type="ECO:0000313" key="4">
    <source>
        <dbReference type="Proteomes" id="UP001472866"/>
    </source>
</evidence>
<sequence>MSWLFRGRGSPSKGESPGSEKKAGKPTKAHLGETSKFYYNEKLKRWCVEGEEGDEGESSDAGIAPPPISRSVSQDYLPADDGRGQGESAATAMSGLNPLTSSSMPGSPRRGASLRQRYYDPGYIGTTKQGSEEDGSVGGSVPALSLPERPSFFGAGGHDAQQPGPGVPNNGGKIPITLFVPQTQDGTGQGGFDENDQVGEGEGNVNGGGGEVPAFSMPWGNETEASEAQSSNGVGALDEGSQQHQHEQDAAADGTAAETAEAAEEAAYPAPAVGLEAYGEDPLFPVQDQFEHLDYDQAKATYFEQKDQQAAYGGEARLDDLAGDSEPQLPSQAQGLGLPGDAQQQAGLANGSGDYNGDYYGGYNGGYGPAQTEEEGPNSEASAQQPDPLAADVAYNDGYDGLQQPATAAEHHQWHSLDMSQADSRAGEQSLDLSSYNSSYKDVASLDKAQQHLQRELDAMAERLRDSESARERLRAELEMTEFIQEQERERERAVASTSAGEEPAEPETPSAAGDAAAAGTPAGKATYSTIKRSLQEKIEELELNDLEKHKLLLENYRLQESLREKDEELKDIQSDMNDLLVCLGQESAKVQALVPYAEGAGQDVETLLQRVEEESALEMGEESVGQAGEAEAEVEEGDEFTSEPLV</sequence>
<protein>
    <submittedName>
        <fullName evidence="3">Uncharacterized protein</fullName>
    </submittedName>
</protein>
<evidence type="ECO:0000256" key="1">
    <source>
        <dbReference type="SAM" id="Coils"/>
    </source>
</evidence>
<keyword evidence="4" id="KW-1185">Reference proteome</keyword>
<feature type="region of interest" description="Disordered" evidence="2">
    <location>
        <begin position="50"/>
        <end position="274"/>
    </location>
</feature>
<evidence type="ECO:0000256" key="2">
    <source>
        <dbReference type="SAM" id="MobiDB-lite"/>
    </source>
</evidence>
<feature type="compositionally biased region" description="Acidic residues" evidence="2">
    <location>
        <begin position="631"/>
        <end position="647"/>
    </location>
</feature>
<dbReference type="EMBL" id="CP151508">
    <property type="protein sequence ID" value="WZN64020.1"/>
    <property type="molecule type" value="Genomic_DNA"/>
</dbReference>
<dbReference type="PANTHER" id="PTHR13402">
    <property type="entry name" value="RGPR-RELATED"/>
    <property type="match status" value="1"/>
</dbReference>
<dbReference type="GO" id="GO:0070973">
    <property type="term" value="P:protein localization to endoplasmic reticulum exit site"/>
    <property type="evidence" value="ECO:0007669"/>
    <property type="project" value="TreeGrafter"/>
</dbReference>
<keyword evidence="1" id="KW-0175">Coiled coil</keyword>
<organism evidence="3 4">
    <name type="scientific">Chloropicon roscoffensis</name>
    <dbReference type="NCBI Taxonomy" id="1461544"/>
    <lineage>
        <taxon>Eukaryota</taxon>
        <taxon>Viridiplantae</taxon>
        <taxon>Chlorophyta</taxon>
        <taxon>Chloropicophyceae</taxon>
        <taxon>Chloropicales</taxon>
        <taxon>Chloropicaceae</taxon>
        <taxon>Chloropicon</taxon>
    </lineage>
</organism>
<dbReference type="GO" id="GO:0070971">
    <property type="term" value="C:endoplasmic reticulum exit site"/>
    <property type="evidence" value="ECO:0007669"/>
    <property type="project" value="TreeGrafter"/>
</dbReference>
<feature type="compositionally biased region" description="Gly residues" evidence="2">
    <location>
        <begin position="200"/>
        <end position="211"/>
    </location>
</feature>
<name>A0AAX4PDJ0_9CHLO</name>
<feature type="region of interest" description="Disordered" evidence="2">
    <location>
        <begin position="306"/>
        <end position="433"/>
    </location>
</feature>
<evidence type="ECO:0000313" key="3">
    <source>
        <dbReference type="EMBL" id="WZN64020.1"/>
    </source>
</evidence>
<reference evidence="3 4" key="1">
    <citation type="submission" date="2024-03" db="EMBL/GenBank/DDBJ databases">
        <title>Complete genome sequence of the green alga Chloropicon roscoffensis RCC1871.</title>
        <authorList>
            <person name="Lemieux C."/>
            <person name="Pombert J.-F."/>
            <person name="Otis C."/>
            <person name="Turmel M."/>
        </authorList>
    </citation>
    <scope>NUCLEOTIDE SEQUENCE [LARGE SCALE GENOMIC DNA]</scope>
    <source>
        <strain evidence="3 4">RCC1871</strain>
    </source>
</reference>
<dbReference type="GO" id="GO:0007030">
    <property type="term" value="P:Golgi organization"/>
    <property type="evidence" value="ECO:0007669"/>
    <property type="project" value="TreeGrafter"/>
</dbReference>
<feature type="compositionally biased region" description="Low complexity" evidence="2">
    <location>
        <begin position="496"/>
        <end position="526"/>
    </location>
</feature>
<proteinExistence type="predicted"/>
<dbReference type="Proteomes" id="UP001472866">
    <property type="component" value="Chromosome 08"/>
</dbReference>
<dbReference type="PANTHER" id="PTHR13402:SF6">
    <property type="entry name" value="SECRETORY 16, ISOFORM I"/>
    <property type="match status" value="1"/>
</dbReference>
<feature type="region of interest" description="Disordered" evidence="2">
    <location>
        <begin position="1"/>
        <end position="34"/>
    </location>
</feature>
<dbReference type="GO" id="GO:0012507">
    <property type="term" value="C:ER to Golgi transport vesicle membrane"/>
    <property type="evidence" value="ECO:0007669"/>
    <property type="project" value="TreeGrafter"/>
</dbReference>